<dbReference type="eggNOG" id="ENOG5030UTH">
    <property type="taxonomic scope" value="Bacteria"/>
</dbReference>
<name>Q0FL02_SALBH</name>
<dbReference type="AlphaFoldDB" id="Q0FL02"/>
<reference evidence="1 2" key="1">
    <citation type="journal article" date="2010" name="J. Bacteriol.">
        <title>Genome sequences of Pelagibaca bermudensis HTCC2601T and Maritimibacter alkaliphilus HTCC2654T, the type strains of two marine Roseobacter genera.</title>
        <authorList>
            <person name="Thrash J.C."/>
            <person name="Cho J.C."/>
            <person name="Ferriera S."/>
            <person name="Johnson J."/>
            <person name="Vergin K.L."/>
            <person name="Giovannoni S.J."/>
        </authorList>
    </citation>
    <scope>NUCLEOTIDE SEQUENCE [LARGE SCALE GENOMIC DNA]</scope>
    <source>
        <strain evidence="2">DSM 26914 / JCM 13377 / KCTC 12554 / HTCC2601</strain>
    </source>
</reference>
<evidence type="ECO:0000313" key="2">
    <source>
        <dbReference type="Proteomes" id="UP000006230"/>
    </source>
</evidence>
<protein>
    <submittedName>
        <fullName evidence="1">Uncharacterized protein</fullName>
    </submittedName>
</protein>
<dbReference type="OrthoDB" id="9151069at2"/>
<evidence type="ECO:0000313" key="1">
    <source>
        <dbReference type="EMBL" id="EAU44858.1"/>
    </source>
</evidence>
<dbReference type="EMBL" id="AATQ01000036">
    <property type="protein sequence ID" value="EAU44858.1"/>
    <property type="molecule type" value="Genomic_DNA"/>
</dbReference>
<dbReference type="HOGENOM" id="CLU_1080977_0_0_5"/>
<proteinExistence type="predicted"/>
<sequence length="273" mass="30294">MDFDLQNDTLSPVPRRLEHPYDNVPVLDWWKYDYDHVFVVLNPFYRVPGYTPETASFGPMRVSMDPETLMEQIEEGGMPEPLNPAPEGFEDLIKQTGEAVAWSDVAFAIGATDFDRFARTVWLQAIGGEIPEADQDLAARLAEYCERTGLYHPEEDLLPAAMEPVLGRYLAALGQTDVMLWSEWREVSRLAPLETFARENPASGLPGEKLSAVAAPGLLLSWGYDDIAGLLALTDAQRARANPADYFEGYWAGAETTSLVFAPEGAPPPSRRN</sequence>
<organism evidence="1 2">
    <name type="scientific">Salipiger bermudensis (strain DSM 26914 / JCM 13377 / KCTC 12554 / HTCC2601)</name>
    <name type="common">Pelagibaca bermudensis</name>
    <dbReference type="NCBI Taxonomy" id="314265"/>
    <lineage>
        <taxon>Bacteria</taxon>
        <taxon>Pseudomonadati</taxon>
        <taxon>Pseudomonadota</taxon>
        <taxon>Alphaproteobacteria</taxon>
        <taxon>Rhodobacterales</taxon>
        <taxon>Roseobacteraceae</taxon>
        <taxon>Salipiger</taxon>
    </lineage>
</organism>
<dbReference type="RefSeq" id="WP_007793568.1">
    <property type="nucleotide sequence ID" value="NZ_DS022276.1"/>
</dbReference>
<accession>Q0FL02</accession>
<gene>
    <name evidence="1" type="ORF">R2601_10999</name>
</gene>
<comment type="caution">
    <text evidence="1">The sequence shown here is derived from an EMBL/GenBank/DDBJ whole genome shotgun (WGS) entry which is preliminary data.</text>
</comment>
<keyword evidence="2" id="KW-1185">Reference proteome</keyword>
<dbReference type="Proteomes" id="UP000006230">
    <property type="component" value="Unassembled WGS sequence"/>
</dbReference>